<evidence type="ECO:0000256" key="5">
    <source>
        <dbReference type="ARBA" id="ARBA00022989"/>
    </source>
</evidence>
<accession>A0A1X0D4S9</accession>
<comment type="subcellular location">
    <subcellularLocation>
        <location evidence="1">Cell membrane</location>
    </subcellularLocation>
</comment>
<proteinExistence type="inferred from homology"/>
<protein>
    <submittedName>
        <fullName evidence="9">Uncharacterized protein</fullName>
    </submittedName>
</protein>
<evidence type="ECO:0000313" key="9">
    <source>
        <dbReference type="EMBL" id="ORA67383.1"/>
    </source>
</evidence>
<feature type="compositionally biased region" description="Low complexity" evidence="7">
    <location>
        <begin position="218"/>
        <end position="230"/>
    </location>
</feature>
<dbReference type="Gene3D" id="2.60.40.2880">
    <property type="entry name" value="MmpS1-5, C-terminal soluble domain"/>
    <property type="match status" value="1"/>
</dbReference>
<reference evidence="9 10" key="1">
    <citation type="submission" date="2016-12" db="EMBL/GenBank/DDBJ databases">
        <title>The new phylogeny of genus Mycobacterium.</title>
        <authorList>
            <person name="Tortoli E."/>
            <person name="Trovato A."/>
            <person name="Cirillo D.M."/>
        </authorList>
    </citation>
    <scope>NUCLEOTIDE SEQUENCE [LARGE SCALE GENOMIC DNA]</scope>
    <source>
        <strain evidence="9 10">DSM 45130</strain>
    </source>
</reference>
<evidence type="ECO:0000256" key="4">
    <source>
        <dbReference type="ARBA" id="ARBA00022692"/>
    </source>
</evidence>
<dbReference type="OrthoDB" id="4761962at2"/>
<keyword evidence="5 8" id="KW-1133">Transmembrane helix</keyword>
<evidence type="ECO:0000256" key="2">
    <source>
        <dbReference type="ARBA" id="ARBA00007531"/>
    </source>
</evidence>
<keyword evidence="3" id="KW-1003">Cell membrane</keyword>
<dbReference type="GO" id="GO:0005886">
    <property type="term" value="C:plasma membrane"/>
    <property type="evidence" value="ECO:0007669"/>
    <property type="project" value="UniProtKB-SubCell"/>
</dbReference>
<gene>
    <name evidence="9" type="ORF">BST26_15725</name>
</gene>
<comment type="caution">
    <text evidence="9">The sequence shown here is derived from an EMBL/GenBank/DDBJ whole genome shotgun (WGS) entry which is preliminary data.</text>
</comment>
<keyword evidence="10" id="KW-1185">Reference proteome</keyword>
<feature type="transmembrane region" description="Helical" evidence="8">
    <location>
        <begin position="114"/>
        <end position="137"/>
    </location>
</feature>
<name>A0A1X0D4S9_9MYCO</name>
<keyword evidence="6 8" id="KW-0472">Membrane</keyword>
<dbReference type="InterPro" id="IPR038468">
    <property type="entry name" value="MmpS_C"/>
</dbReference>
<evidence type="ECO:0000256" key="3">
    <source>
        <dbReference type="ARBA" id="ARBA00022475"/>
    </source>
</evidence>
<feature type="compositionally biased region" description="Acidic residues" evidence="7">
    <location>
        <begin position="23"/>
        <end position="33"/>
    </location>
</feature>
<feature type="compositionally biased region" description="Pro residues" evidence="7">
    <location>
        <begin position="167"/>
        <end position="217"/>
    </location>
</feature>
<feature type="compositionally biased region" description="Polar residues" evidence="7">
    <location>
        <begin position="141"/>
        <end position="155"/>
    </location>
</feature>
<sequence>MSGVTPPDPGDEAGGRHRGPDSDSADEPADLDGLDDHPDLDAPTELDDAEAPVSEWDPEGDPHAEPDPQTYQAYSAPESEHITSAPYVPAEIALYEYDDYDGVTEYEDVKPPRWPWIVGVTAILAAIALVVSVSVLVTRGNNTSNTANEGTSTISAPPVQDEIITTTPPPPPPPPVETTEEPPPPPPPTTEPPPPPPTTEPPPVVPPPTTEEPPPPTTTHSPTPTTTTTTRPAGPRQITYTVTGTKSPGDVITVTYTDANGRSKTLRNVYIPWSFTVTPISQSDIGSVQASSLFLVSRLNCSITTSDGETLSSNQSNSAQTAC</sequence>
<organism evidence="9 10">
    <name type="scientific">Mycolicibacterium insubricum</name>
    <dbReference type="NCBI Taxonomy" id="444597"/>
    <lineage>
        <taxon>Bacteria</taxon>
        <taxon>Bacillati</taxon>
        <taxon>Actinomycetota</taxon>
        <taxon>Actinomycetes</taxon>
        <taxon>Mycobacteriales</taxon>
        <taxon>Mycobacteriaceae</taxon>
        <taxon>Mycolicibacterium</taxon>
    </lineage>
</organism>
<dbReference type="InterPro" id="IPR008693">
    <property type="entry name" value="MmpS"/>
</dbReference>
<dbReference type="PRINTS" id="PR01217">
    <property type="entry name" value="PRICHEXTENSN"/>
</dbReference>
<keyword evidence="4 8" id="KW-0812">Transmembrane</keyword>
<dbReference type="Pfam" id="PF05423">
    <property type="entry name" value="Mycobact_memb"/>
    <property type="match status" value="1"/>
</dbReference>
<dbReference type="EMBL" id="MVHS01000043">
    <property type="protein sequence ID" value="ORA67383.1"/>
    <property type="molecule type" value="Genomic_DNA"/>
</dbReference>
<evidence type="ECO:0000256" key="8">
    <source>
        <dbReference type="SAM" id="Phobius"/>
    </source>
</evidence>
<dbReference type="STRING" id="444597.BST26_15725"/>
<evidence type="ECO:0000256" key="1">
    <source>
        <dbReference type="ARBA" id="ARBA00004236"/>
    </source>
</evidence>
<dbReference type="RefSeq" id="WP_083032231.1">
    <property type="nucleotide sequence ID" value="NZ_AP022618.1"/>
</dbReference>
<comment type="similarity">
    <text evidence="2">Belongs to the MmpS family.</text>
</comment>
<feature type="region of interest" description="Disordered" evidence="7">
    <location>
        <begin position="141"/>
        <end position="244"/>
    </location>
</feature>
<evidence type="ECO:0000256" key="6">
    <source>
        <dbReference type="ARBA" id="ARBA00023136"/>
    </source>
</evidence>
<dbReference type="Proteomes" id="UP000192801">
    <property type="component" value="Unassembled WGS sequence"/>
</dbReference>
<evidence type="ECO:0000256" key="7">
    <source>
        <dbReference type="SAM" id="MobiDB-lite"/>
    </source>
</evidence>
<dbReference type="AlphaFoldDB" id="A0A1X0D4S9"/>
<evidence type="ECO:0000313" key="10">
    <source>
        <dbReference type="Proteomes" id="UP000192801"/>
    </source>
</evidence>
<feature type="region of interest" description="Disordered" evidence="7">
    <location>
        <begin position="1"/>
        <end position="85"/>
    </location>
</feature>